<accession>A0ABS2EMC6</accession>
<sequence>MKKRELAAQWVVKHGEMLACPICQAAFTVVGNQSIRCTNGHQWDFNRAGFIHFLQGASAQNGYDQVMLAARRRVLTAGLFKPMVEVINTHLPSQPIRLIDVGTGEGTPLAQLEKLRHQADDALAGFDISKAGVNLATQLDPAKLFFCVADLRKLPFQTASLDAVIELFSPADYDEFDRVLKPGGKVLKIIPTGNYLRELRNLLYPADDQHRNYDNHLVKERFLRRYPNGTVIPINYRFKLAPELRKDLVAMSPLHWGKQARQLGEAELANLAEVTVEVELLHA</sequence>
<dbReference type="SUPFAM" id="SSF53335">
    <property type="entry name" value="S-adenosyl-L-methionine-dependent methyltransferases"/>
    <property type="match status" value="1"/>
</dbReference>
<dbReference type="Proteomes" id="UP000776629">
    <property type="component" value="Unassembled WGS sequence"/>
</dbReference>
<keyword evidence="3" id="KW-0489">Methyltransferase</keyword>
<dbReference type="InterPro" id="IPR016718">
    <property type="entry name" value="rRNA_m1G-MeTrfase_A_prd"/>
</dbReference>
<dbReference type="GO" id="GO:0032259">
    <property type="term" value="P:methylation"/>
    <property type="evidence" value="ECO:0007669"/>
    <property type="project" value="UniProtKB-KW"/>
</dbReference>
<dbReference type="Gene3D" id="3.40.50.150">
    <property type="entry name" value="Vaccinia Virus protein VP39"/>
    <property type="match status" value="1"/>
</dbReference>
<gene>
    <name evidence="3" type="ORF">H5993_02215</name>
</gene>
<dbReference type="GO" id="GO:0008168">
    <property type="term" value="F:methyltransferase activity"/>
    <property type="evidence" value="ECO:0007669"/>
    <property type="project" value="UniProtKB-KW"/>
</dbReference>
<reference evidence="3 4" key="1">
    <citation type="journal article" date="2021" name="Sci. Rep.">
        <title>The distribution of antibiotic resistance genes in chicken gut microbiota commensals.</title>
        <authorList>
            <person name="Juricova H."/>
            <person name="Matiasovicova J."/>
            <person name="Kubasova T."/>
            <person name="Cejkova D."/>
            <person name="Rychlik I."/>
        </authorList>
    </citation>
    <scope>NUCLEOTIDE SEQUENCE [LARGE SCALE GENOMIC DNA]</scope>
    <source>
        <strain evidence="3 4">An810</strain>
    </source>
</reference>
<dbReference type="InterPro" id="IPR029063">
    <property type="entry name" value="SAM-dependent_MTases_sf"/>
</dbReference>
<keyword evidence="4" id="KW-1185">Reference proteome</keyword>
<dbReference type="RefSeq" id="WP_204776044.1">
    <property type="nucleotide sequence ID" value="NZ_JACJJQ010000006.1"/>
</dbReference>
<dbReference type="InterPro" id="IPR041698">
    <property type="entry name" value="Methyltransf_25"/>
</dbReference>
<dbReference type="CDD" id="cd02440">
    <property type="entry name" value="AdoMet_MTases"/>
    <property type="match status" value="1"/>
</dbReference>
<dbReference type="InterPro" id="IPR048647">
    <property type="entry name" value="RlmA_N"/>
</dbReference>
<organism evidence="3 4">
    <name type="scientific">Limosilactobacillus alvi</name>
    <dbReference type="NCBI Taxonomy" id="990412"/>
    <lineage>
        <taxon>Bacteria</taxon>
        <taxon>Bacillati</taxon>
        <taxon>Bacillota</taxon>
        <taxon>Bacilli</taxon>
        <taxon>Lactobacillales</taxon>
        <taxon>Lactobacillaceae</taxon>
        <taxon>Limosilactobacillus</taxon>
    </lineage>
</organism>
<dbReference type="PIRSF" id="PIRSF018249">
    <property type="entry name" value="MyrA_prd"/>
    <property type="match status" value="1"/>
</dbReference>
<dbReference type="Pfam" id="PF13649">
    <property type="entry name" value="Methyltransf_25"/>
    <property type="match status" value="1"/>
</dbReference>
<feature type="domain" description="Methyltransferase" evidence="1">
    <location>
        <begin position="99"/>
        <end position="184"/>
    </location>
</feature>
<dbReference type="EMBL" id="JACJJQ010000006">
    <property type="protein sequence ID" value="MBM6753583.1"/>
    <property type="molecule type" value="Genomic_DNA"/>
</dbReference>
<keyword evidence="3" id="KW-0808">Transferase</keyword>
<protein>
    <submittedName>
        <fullName evidence="3">Methyltransferase domain-containing protein</fullName>
    </submittedName>
</protein>
<evidence type="ECO:0000259" key="2">
    <source>
        <dbReference type="Pfam" id="PF21302"/>
    </source>
</evidence>
<dbReference type="Pfam" id="PF21302">
    <property type="entry name" value="Zn_ribbon_RlmA"/>
    <property type="match status" value="1"/>
</dbReference>
<evidence type="ECO:0000259" key="1">
    <source>
        <dbReference type="Pfam" id="PF13649"/>
    </source>
</evidence>
<feature type="domain" description="23S rRNA (guanine(745)-N(1))-methyltransferase N-terminal" evidence="2">
    <location>
        <begin position="19"/>
        <end position="54"/>
    </location>
</feature>
<evidence type="ECO:0000313" key="3">
    <source>
        <dbReference type="EMBL" id="MBM6753583.1"/>
    </source>
</evidence>
<comment type="caution">
    <text evidence="3">The sequence shown here is derived from an EMBL/GenBank/DDBJ whole genome shotgun (WGS) entry which is preliminary data.</text>
</comment>
<proteinExistence type="predicted"/>
<name>A0ABS2EMC6_9LACO</name>
<evidence type="ECO:0000313" key="4">
    <source>
        <dbReference type="Proteomes" id="UP000776629"/>
    </source>
</evidence>